<evidence type="ECO:0000313" key="1">
    <source>
        <dbReference type="EMBL" id="GGB30734.1"/>
    </source>
</evidence>
<accession>A0A9W5TUM0</accession>
<reference evidence="1" key="2">
    <citation type="submission" date="2020-09" db="EMBL/GenBank/DDBJ databases">
        <authorList>
            <person name="Sun Q."/>
            <person name="Zhou Y."/>
        </authorList>
    </citation>
    <scope>NUCLEOTIDE SEQUENCE</scope>
    <source>
        <strain evidence="1">CGMCC 1.15454</strain>
    </source>
</reference>
<keyword evidence="2" id="KW-1185">Reference proteome</keyword>
<dbReference type="EMBL" id="BMJD01000002">
    <property type="protein sequence ID" value="GGB30734.1"/>
    <property type="molecule type" value="Genomic_DNA"/>
</dbReference>
<sequence>MHTSRWALELDVADPAVELYTANKFYNSLENHKLLEFMDMEGERFNGQENHL</sequence>
<organism evidence="1 2">
    <name type="scientific">Lentibacillus populi</name>
    <dbReference type="NCBI Taxonomy" id="1827502"/>
    <lineage>
        <taxon>Bacteria</taxon>
        <taxon>Bacillati</taxon>
        <taxon>Bacillota</taxon>
        <taxon>Bacilli</taxon>
        <taxon>Bacillales</taxon>
        <taxon>Bacillaceae</taxon>
        <taxon>Lentibacillus</taxon>
    </lineage>
</organism>
<name>A0A9W5TUM0_9BACI</name>
<comment type="caution">
    <text evidence="1">The sequence shown here is derived from an EMBL/GenBank/DDBJ whole genome shotgun (WGS) entry which is preliminary data.</text>
</comment>
<protein>
    <submittedName>
        <fullName evidence="1">Uncharacterized protein</fullName>
    </submittedName>
</protein>
<evidence type="ECO:0000313" key="2">
    <source>
        <dbReference type="Proteomes" id="UP000621492"/>
    </source>
</evidence>
<dbReference type="Proteomes" id="UP000621492">
    <property type="component" value="Unassembled WGS sequence"/>
</dbReference>
<reference evidence="1" key="1">
    <citation type="journal article" date="2014" name="Int. J. Syst. Evol. Microbiol.">
        <title>Complete genome sequence of Corynebacterium casei LMG S-19264T (=DSM 44701T), isolated from a smear-ripened cheese.</title>
        <authorList>
            <consortium name="US DOE Joint Genome Institute (JGI-PGF)"/>
            <person name="Walter F."/>
            <person name="Albersmeier A."/>
            <person name="Kalinowski J."/>
            <person name="Ruckert C."/>
        </authorList>
    </citation>
    <scope>NUCLEOTIDE SEQUENCE</scope>
    <source>
        <strain evidence="1">CGMCC 1.15454</strain>
    </source>
</reference>
<gene>
    <name evidence="1" type="ORF">GCM10011409_05050</name>
</gene>
<proteinExistence type="predicted"/>
<dbReference type="AlphaFoldDB" id="A0A9W5TUM0"/>